<keyword evidence="3" id="KW-0804">Transcription</keyword>
<dbReference type="SMART" id="SM00418">
    <property type="entry name" value="HTH_ARSR"/>
    <property type="match status" value="1"/>
</dbReference>
<evidence type="ECO:0000256" key="1">
    <source>
        <dbReference type="ARBA" id="ARBA00023015"/>
    </source>
</evidence>
<keyword evidence="2" id="KW-0238">DNA-binding</keyword>
<dbReference type="Proteomes" id="UP001301012">
    <property type="component" value="Unassembled WGS sequence"/>
</dbReference>
<dbReference type="InterPro" id="IPR036390">
    <property type="entry name" value="WH_DNA-bd_sf"/>
</dbReference>
<evidence type="ECO:0000256" key="2">
    <source>
        <dbReference type="ARBA" id="ARBA00023125"/>
    </source>
</evidence>
<protein>
    <submittedName>
        <fullName evidence="5">Metalloregulator ArsR/SmtB family transcription factor</fullName>
    </submittedName>
</protein>
<sequence>MKQIVNIFKAMGDETRLQILLLLNSKNVCAKGISKHIGISEAAVSQHIKILKQSNIITGHKEGYYIIYNINKEVLQNSMEFMNLLIDEDIKKHSMFGIQEFNILNCKSNCKSMKRCCKKKLEEETK</sequence>
<proteinExistence type="predicted"/>
<name>A0ABT7E5E4_9FIRM</name>
<dbReference type="NCBIfam" id="NF033788">
    <property type="entry name" value="HTH_metalloreg"/>
    <property type="match status" value="1"/>
</dbReference>
<comment type="caution">
    <text evidence="5">The sequence shown here is derived from an EMBL/GenBank/DDBJ whole genome shotgun (WGS) entry which is preliminary data.</text>
</comment>
<dbReference type="InterPro" id="IPR001845">
    <property type="entry name" value="HTH_ArsR_DNA-bd_dom"/>
</dbReference>
<evidence type="ECO:0000313" key="6">
    <source>
        <dbReference type="Proteomes" id="UP001301012"/>
    </source>
</evidence>
<evidence type="ECO:0000256" key="3">
    <source>
        <dbReference type="ARBA" id="ARBA00023163"/>
    </source>
</evidence>
<dbReference type="PROSITE" id="PS50987">
    <property type="entry name" value="HTH_ARSR_2"/>
    <property type="match status" value="1"/>
</dbReference>
<dbReference type="PANTHER" id="PTHR33154">
    <property type="entry name" value="TRANSCRIPTIONAL REGULATOR, ARSR FAMILY"/>
    <property type="match status" value="1"/>
</dbReference>
<dbReference type="PANTHER" id="PTHR33154:SF33">
    <property type="entry name" value="TRANSCRIPTIONAL REPRESSOR SDPR"/>
    <property type="match status" value="1"/>
</dbReference>
<dbReference type="Gene3D" id="1.10.10.10">
    <property type="entry name" value="Winged helix-like DNA-binding domain superfamily/Winged helix DNA-binding domain"/>
    <property type="match status" value="1"/>
</dbReference>
<dbReference type="InterPro" id="IPR051081">
    <property type="entry name" value="HTH_MetalResp_TranReg"/>
</dbReference>
<dbReference type="InterPro" id="IPR036388">
    <property type="entry name" value="WH-like_DNA-bd_sf"/>
</dbReference>
<dbReference type="RefSeq" id="WP_284131138.1">
    <property type="nucleotide sequence ID" value="NZ_JASKYM010000001.1"/>
</dbReference>
<dbReference type="PRINTS" id="PR00778">
    <property type="entry name" value="HTHARSR"/>
</dbReference>
<dbReference type="CDD" id="cd00090">
    <property type="entry name" value="HTH_ARSR"/>
    <property type="match status" value="1"/>
</dbReference>
<dbReference type="EMBL" id="JASKYM010000001">
    <property type="protein sequence ID" value="MDK2562153.1"/>
    <property type="molecule type" value="Genomic_DNA"/>
</dbReference>
<organism evidence="5 6">
    <name type="scientific">Romboutsia sedimentorum</name>
    <dbReference type="NCBI Taxonomy" id="1368474"/>
    <lineage>
        <taxon>Bacteria</taxon>
        <taxon>Bacillati</taxon>
        <taxon>Bacillota</taxon>
        <taxon>Clostridia</taxon>
        <taxon>Peptostreptococcales</taxon>
        <taxon>Peptostreptococcaceae</taxon>
        <taxon>Romboutsia</taxon>
    </lineage>
</organism>
<evidence type="ECO:0000313" key="5">
    <source>
        <dbReference type="EMBL" id="MDK2562153.1"/>
    </source>
</evidence>
<dbReference type="SUPFAM" id="SSF46785">
    <property type="entry name" value="Winged helix' DNA-binding domain"/>
    <property type="match status" value="1"/>
</dbReference>
<dbReference type="Pfam" id="PF01022">
    <property type="entry name" value="HTH_5"/>
    <property type="match status" value="1"/>
</dbReference>
<dbReference type="InterPro" id="IPR011991">
    <property type="entry name" value="ArsR-like_HTH"/>
</dbReference>
<keyword evidence="1" id="KW-0805">Transcription regulation</keyword>
<accession>A0ABT7E5E4</accession>
<evidence type="ECO:0000259" key="4">
    <source>
        <dbReference type="PROSITE" id="PS50987"/>
    </source>
</evidence>
<reference evidence="5 6" key="1">
    <citation type="submission" date="2023-05" db="EMBL/GenBank/DDBJ databases">
        <title>Rombocin, a short stable natural nisin variant, displays selective antimicrobial activity against Listeria monocytogenes and employs dual mode of action to kill target bacterial strains.</title>
        <authorList>
            <person name="Wambui J."/>
            <person name="Stephan R."/>
            <person name="Kuipers O.P."/>
        </authorList>
    </citation>
    <scope>NUCLEOTIDE SEQUENCE [LARGE SCALE GENOMIC DNA]</scope>
    <source>
        <strain evidence="5 6">RC002</strain>
    </source>
</reference>
<keyword evidence="6" id="KW-1185">Reference proteome</keyword>
<feature type="domain" description="HTH arsR-type" evidence="4">
    <location>
        <begin position="1"/>
        <end position="93"/>
    </location>
</feature>
<gene>
    <name evidence="5" type="ORF">QOZ84_01225</name>
</gene>